<sequence>MNSEHKRPLPAITLAAIGVVYGDIGTSPLYTLRECLSGQFGFGVGSDSVYGFLSLIFWLLILVVSMKYLSYVMRADNAGEGGILTLMSLAGRNTTDRVTAIVVIMGLIGGSFFYGEVVITPAISVMSAIEGLDIVAPSLESYIVPVSIAVLTLLFMIQKHGTGRVGSLFAPVMLVWFLTLGILGARSVIDNPQVLQALNPMWAVNFFVKYKMVSFFALGAVVLAITGVEALYADMGHFGKLPIRIAWFLVVLPSLILNYFGQGALLLKDPEAIKNPFFLLAPDWALIPLLVLAALATIIASQAVISGVFSLTRQAVRLGYLPPMKIVHTSDMESGQIYIPVINWLLYVAVVLVIVSFEHSSRLAAAYGIAVTGTMVLTSILVCIVAVKNWHWYRYVVYLMLALLLMIDVPMFLANAVKIFSGGWLPLALGMVMFIIMTTWKSERFRLMRRLNEHGNSLEAMIASLEKNPPVRVPGTAVYFSRATHVIPFALLHNLKHNKVLHERVVLLTMRTEDAPYVHNARRVTVEQLSPSFWRVIASYGWRETPNVEEVFHRCWQDGLTCQMLETTFFMSNESLIMGKRPWYMRGRGKLFMMLSRNALRAADQFEIPPNRLIELGIQVEI</sequence>
<keyword evidence="8 12" id="KW-0630">Potassium</keyword>
<dbReference type="NCBIfam" id="TIGR00794">
    <property type="entry name" value="kup"/>
    <property type="match status" value="1"/>
</dbReference>
<feature type="transmembrane region" description="Helical" evidence="12">
    <location>
        <begin position="419"/>
        <end position="440"/>
    </location>
</feature>
<dbReference type="Pfam" id="PF02705">
    <property type="entry name" value="K_trans"/>
    <property type="match status" value="1"/>
</dbReference>
<evidence type="ECO:0000256" key="6">
    <source>
        <dbReference type="ARBA" id="ARBA00022692"/>
    </source>
</evidence>
<reference evidence="15 16" key="1">
    <citation type="submission" date="2016-10" db="EMBL/GenBank/DDBJ databases">
        <authorList>
            <person name="de Groot N.N."/>
        </authorList>
    </citation>
    <scope>NUCLEOTIDE SEQUENCE [LARGE SCALE GENOMIC DNA]</scope>
    <source>
        <strain evidence="15 16">ATCC 29281</strain>
    </source>
</reference>
<evidence type="ECO:0000256" key="3">
    <source>
        <dbReference type="ARBA" id="ARBA00022448"/>
    </source>
</evidence>
<dbReference type="NCBIfam" id="NF008015">
    <property type="entry name" value="PRK10745.1"/>
    <property type="match status" value="1"/>
</dbReference>
<name>A0A1H4CBP5_9GAMM</name>
<dbReference type="EMBL" id="FNQS01000006">
    <property type="protein sequence ID" value="SEA57807.1"/>
    <property type="molecule type" value="Genomic_DNA"/>
</dbReference>
<feature type="transmembrane region" description="Helical" evidence="12">
    <location>
        <begin position="392"/>
        <end position="413"/>
    </location>
</feature>
<protein>
    <recommendedName>
        <fullName evidence="12">Low affinity potassium transport system protein Kup</fullName>
    </recommendedName>
    <alternativeName>
        <fullName evidence="12">Kup system potassium uptake protein</fullName>
    </alternativeName>
</protein>
<feature type="transmembrane region" description="Helical" evidence="12">
    <location>
        <begin position="168"/>
        <end position="189"/>
    </location>
</feature>
<organism evidence="15 16">
    <name type="scientific">Lonsdalea quercina</name>
    <dbReference type="NCBI Taxonomy" id="71657"/>
    <lineage>
        <taxon>Bacteria</taxon>
        <taxon>Pseudomonadati</taxon>
        <taxon>Pseudomonadota</taxon>
        <taxon>Gammaproteobacteria</taxon>
        <taxon>Enterobacterales</taxon>
        <taxon>Pectobacteriaceae</taxon>
        <taxon>Lonsdalea</taxon>
    </lineage>
</organism>
<evidence type="ECO:0000313" key="16">
    <source>
        <dbReference type="Proteomes" id="UP000187280"/>
    </source>
</evidence>
<keyword evidence="11 12" id="KW-0472">Membrane</keyword>
<dbReference type="HAMAP" id="MF_01522">
    <property type="entry name" value="Kup"/>
    <property type="match status" value="1"/>
</dbReference>
<evidence type="ECO:0000256" key="4">
    <source>
        <dbReference type="ARBA" id="ARBA00022475"/>
    </source>
</evidence>
<dbReference type="GeneID" id="97764794"/>
<keyword evidence="7 12" id="KW-0769">Symport</keyword>
<feature type="domain" description="K+ potassium transporter integral membrane" evidence="13">
    <location>
        <begin position="13"/>
        <end position="462"/>
    </location>
</feature>
<dbReference type="GO" id="GO:0015079">
    <property type="term" value="F:potassium ion transmembrane transporter activity"/>
    <property type="evidence" value="ECO:0007669"/>
    <property type="project" value="UniProtKB-UniRule"/>
</dbReference>
<dbReference type="PANTHER" id="PTHR30540:SF79">
    <property type="entry name" value="LOW AFFINITY POTASSIUM TRANSPORT SYSTEM PROTEIN KUP"/>
    <property type="match status" value="1"/>
</dbReference>
<evidence type="ECO:0000256" key="1">
    <source>
        <dbReference type="ARBA" id="ARBA00004141"/>
    </source>
</evidence>
<feature type="transmembrane region" description="Helical" evidence="12">
    <location>
        <begin position="209"/>
        <end position="233"/>
    </location>
</feature>
<evidence type="ECO:0000256" key="8">
    <source>
        <dbReference type="ARBA" id="ARBA00022958"/>
    </source>
</evidence>
<dbReference type="InterPro" id="IPR003855">
    <property type="entry name" value="K+_transporter"/>
</dbReference>
<dbReference type="GO" id="GO:0015293">
    <property type="term" value="F:symporter activity"/>
    <property type="evidence" value="ECO:0007669"/>
    <property type="project" value="UniProtKB-UniRule"/>
</dbReference>
<evidence type="ECO:0000256" key="10">
    <source>
        <dbReference type="ARBA" id="ARBA00023065"/>
    </source>
</evidence>
<evidence type="ECO:0000256" key="9">
    <source>
        <dbReference type="ARBA" id="ARBA00022989"/>
    </source>
</evidence>
<dbReference type="Pfam" id="PF22776">
    <property type="entry name" value="K_trans_C"/>
    <property type="match status" value="1"/>
</dbReference>
<feature type="transmembrane region" description="Helical" evidence="12">
    <location>
        <begin position="287"/>
        <end position="316"/>
    </location>
</feature>
<dbReference type="GO" id="GO:0005886">
    <property type="term" value="C:plasma membrane"/>
    <property type="evidence" value="ECO:0007669"/>
    <property type="project" value="UniProtKB-SubCell"/>
</dbReference>
<keyword evidence="9 12" id="KW-1133">Transmembrane helix</keyword>
<comment type="function">
    <text evidence="12">Responsible for the low-affinity transport of potassium into the cell. Likely operates as a K(+):H(+) symporter.</text>
</comment>
<evidence type="ECO:0000313" key="15">
    <source>
        <dbReference type="EMBL" id="SEA57807.1"/>
    </source>
</evidence>
<dbReference type="Proteomes" id="UP000187280">
    <property type="component" value="Unassembled WGS sequence"/>
</dbReference>
<dbReference type="InterPro" id="IPR053951">
    <property type="entry name" value="K_trans_N"/>
</dbReference>
<feature type="transmembrane region" description="Helical" evidence="12">
    <location>
        <begin position="363"/>
        <end position="385"/>
    </location>
</feature>
<feature type="transmembrane region" description="Helical" evidence="12">
    <location>
        <begin position="134"/>
        <end position="156"/>
    </location>
</feature>
<keyword evidence="10 12" id="KW-0406">Ion transport</keyword>
<gene>
    <name evidence="12" type="primary">kup</name>
    <name evidence="15" type="ORF">SAMN02982996_01922</name>
</gene>
<keyword evidence="6 12" id="KW-0812">Transmembrane</keyword>
<comment type="catalytic activity">
    <reaction evidence="12">
        <text>K(+)(in) + H(+)(in) = K(+)(out) + H(+)(out)</text>
        <dbReference type="Rhea" id="RHEA:28490"/>
        <dbReference type="ChEBI" id="CHEBI:15378"/>
        <dbReference type="ChEBI" id="CHEBI:29103"/>
    </reaction>
</comment>
<feature type="transmembrane region" description="Helical" evidence="12">
    <location>
        <begin position="337"/>
        <end position="357"/>
    </location>
</feature>
<feature type="transmembrane region" description="Helical" evidence="12">
    <location>
        <begin position="245"/>
        <end position="267"/>
    </location>
</feature>
<dbReference type="PANTHER" id="PTHR30540">
    <property type="entry name" value="OSMOTIC STRESS POTASSIUM TRANSPORTER"/>
    <property type="match status" value="1"/>
</dbReference>
<keyword evidence="5 12" id="KW-0633">Potassium transport</keyword>
<accession>A0A1H4CBP5</accession>
<dbReference type="InterPro" id="IPR023051">
    <property type="entry name" value="Kup"/>
</dbReference>
<keyword evidence="3 12" id="KW-0813">Transport</keyword>
<comment type="similarity">
    <text evidence="2 12">Belongs to the HAK/KUP transporter (TC 2.A.72) family.</text>
</comment>
<dbReference type="STRING" id="71657.SAMN02982996_01922"/>
<dbReference type="InterPro" id="IPR053952">
    <property type="entry name" value="K_trans_C"/>
</dbReference>
<evidence type="ECO:0000256" key="5">
    <source>
        <dbReference type="ARBA" id="ARBA00022538"/>
    </source>
</evidence>
<evidence type="ECO:0000256" key="11">
    <source>
        <dbReference type="ARBA" id="ARBA00023136"/>
    </source>
</evidence>
<dbReference type="eggNOG" id="COG3158">
    <property type="taxonomic scope" value="Bacteria"/>
</dbReference>
<evidence type="ECO:0000256" key="12">
    <source>
        <dbReference type="HAMAP-Rule" id="MF_01522"/>
    </source>
</evidence>
<dbReference type="RefSeq" id="WP_074728496.1">
    <property type="nucleotide sequence ID" value="NZ_FNQS01000006.1"/>
</dbReference>
<comment type="subcellular location">
    <subcellularLocation>
        <location evidence="12">Cell membrane</location>
        <topology evidence="12">Multi-pass membrane protein</topology>
    </subcellularLocation>
    <subcellularLocation>
        <location evidence="1">Membrane</location>
        <topology evidence="1">Multi-pass membrane protein</topology>
    </subcellularLocation>
</comment>
<keyword evidence="16" id="KW-1185">Reference proteome</keyword>
<evidence type="ECO:0000256" key="7">
    <source>
        <dbReference type="ARBA" id="ARBA00022847"/>
    </source>
</evidence>
<feature type="transmembrane region" description="Helical" evidence="12">
    <location>
        <begin position="97"/>
        <end position="114"/>
    </location>
</feature>
<dbReference type="AlphaFoldDB" id="A0A1H4CBP5"/>
<evidence type="ECO:0000259" key="14">
    <source>
        <dbReference type="Pfam" id="PF22776"/>
    </source>
</evidence>
<evidence type="ECO:0000256" key="2">
    <source>
        <dbReference type="ARBA" id="ARBA00007019"/>
    </source>
</evidence>
<feature type="domain" description="K+ potassium transporter C-terminal" evidence="14">
    <location>
        <begin position="474"/>
        <end position="622"/>
    </location>
</feature>
<feature type="transmembrane region" description="Helical" evidence="12">
    <location>
        <begin position="49"/>
        <end position="69"/>
    </location>
</feature>
<evidence type="ECO:0000259" key="13">
    <source>
        <dbReference type="Pfam" id="PF02705"/>
    </source>
</evidence>
<keyword evidence="4 12" id="KW-1003">Cell membrane</keyword>
<proteinExistence type="inferred from homology"/>